<dbReference type="SUPFAM" id="SSF55961">
    <property type="entry name" value="Bet v1-like"/>
    <property type="match status" value="1"/>
</dbReference>
<protein>
    <submittedName>
        <fullName evidence="3">SRPBCC domain-containing protein</fullName>
    </submittedName>
</protein>
<reference evidence="3 4" key="1">
    <citation type="submission" date="2023-06" db="EMBL/GenBank/DDBJ databases">
        <title>Alteromonas sp. ASW11-36 isolated from intertidal sand.</title>
        <authorList>
            <person name="Li Y."/>
        </authorList>
    </citation>
    <scope>NUCLEOTIDE SEQUENCE [LARGE SCALE GENOMIC DNA]</scope>
    <source>
        <strain evidence="3 4">ASW11-36</strain>
    </source>
</reference>
<feature type="domain" description="Activator of Hsp90 ATPase homologue 1/2-like C-terminal" evidence="2">
    <location>
        <begin position="11"/>
        <end position="140"/>
    </location>
</feature>
<evidence type="ECO:0000259" key="2">
    <source>
        <dbReference type="Pfam" id="PF08327"/>
    </source>
</evidence>
<proteinExistence type="inferred from homology"/>
<sequence length="147" mass="16542">MSQLSLTIHLNASTAEVFEAFALPEKLVQWFAPGQSVVAQVMSSFVEGGKYSLTMQEPSGQQFQLIGQYLNISENEHLRYSWAWADTAEESLITEVDVVFVAVDEETTELTLTHSGFANEAERDQHQHGWIDCLEKLSRLVLTETYA</sequence>
<evidence type="ECO:0000313" key="4">
    <source>
        <dbReference type="Proteomes" id="UP001234343"/>
    </source>
</evidence>
<evidence type="ECO:0000256" key="1">
    <source>
        <dbReference type="ARBA" id="ARBA00006817"/>
    </source>
</evidence>
<name>A0ABT7T016_9ALTE</name>
<dbReference type="CDD" id="cd07814">
    <property type="entry name" value="SRPBCC_CalC_Aha1-like"/>
    <property type="match status" value="1"/>
</dbReference>
<dbReference type="InterPro" id="IPR013538">
    <property type="entry name" value="ASHA1/2-like_C"/>
</dbReference>
<dbReference type="EMBL" id="JAUCBP010000012">
    <property type="protein sequence ID" value="MDM7861789.1"/>
    <property type="molecule type" value="Genomic_DNA"/>
</dbReference>
<gene>
    <name evidence="3" type="ORF">QTP81_14395</name>
</gene>
<accession>A0ABT7T016</accession>
<dbReference type="Gene3D" id="3.30.530.20">
    <property type="match status" value="1"/>
</dbReference>
<dbReference type="Proteomes" id="UP001234343">
    <property type="component" value="Unassembled WGS sequence"/>
</dbReference>
<comment type="caution">
    <text evidence="3">The sequence shown here is derived from an EMBL/GenBank/DDBJ whole genome shotgun (WGS) entry which is preliminary data.</text>
</comment>
<organism evidence="3 4">
    <name type="scientific">Alteromonas arenosi</name>
    <dbReference type="NCBI Taxonomy" id="3055817"/>
    <lineage>
        <taxon>Bacteria</taxon>
        <taxon>Pseudomonadati</taxon>
        <taxon>Pseudomonadota</taxon>
        <taxon>Gammaproteobacteria</taxon>
        <taxon>Alteromonadales</taxon>
        <taxon>Alteromonadaceae</taxon>
        <taxon>Alteromonas/Salinimonas group</taxon>
        <taxon>Alteromonas</taxon>
    </lineage>
</organism>
<evidence type="ECO:0000313" key="3">
    <source>
        <dbReference type="EMBL" id="MDM7861789.1"/>
    </source>
</evidence>
<dbReference type="Pfam" id="PF08327">
    <property type="entry name" value="AHSA1"/>
    <property type="match status" value="1"/>
</dbReference>
<dbReference type="InterPro" id="IPR023393">
    <property type="entry name" value="START-like_dom_sf"/>
</dbReference>
<comment type="similarity">
    <text evidence="1">Belongs to the AHA1 family.</text>
</comment>
<keyword evidence="4" id="KW-1185">Reference proteome</keyword>
<dbReference type="RefSeq" id="WP_289366456.1">
    <property type="nucleotide sequence ID" value="NZ_JAUCBP010000012.1"/>
</dbReference>